<protein>
    <submittedName>
        <fullName evidence="2">Uncharacterized protein</fullName>
    </submittedName>
</protein>
<dbReference type="AlphaFoldDB" id="A0AAV7PTP6"/>
<proteinExistence type="predicted"/>
<comment type="caution">
    <text evidence="2">The sequence shown here is derived from an EMBL/GenBank/DDBJ whole genome shotgun (WGS) entry which is preliminary data.</text>
</comment>
<keyword evidence="3" id="KW-1185">Reference proteome</keyword>
<accession>A0AAV7PTP6</accession>
<name>A0AAV7PTP6_PLEWA</name>
<evidence type="ECO:0000313" key="2">
    <source>
        <dbReference type="EMBL" id="KAJ1130294.1"/>
    </source>
</evidence>
<evidence type="ECO:0000313" key="3">
    <source>
        <dbReference type="Proteomes" id="UP001066276"/>
    </source>
</evidence>
<feature type="region of interest" description="Disordered" evidence="1">
    <location>
        <begin position="1"/>
        <end position="97"/>
    </location>
</feature>
<feature type="compositionally biased region" description="Low complexity" evidence="1">
    <location>
        <begin position="28"/>
        <end position="39"/>
    </location>
</feature>
<organism evidence="2 3">
    <name type="scientific">Pleurodeles waltl</name>
    <name type="common">Iberian ribbed newt</name>
    <dbReference type="NCBI Taxonomy" id="8319"/>
    <lineage>
        <taxon>Eukaryota</taxon>
        <taxon>Metazoa</taxon>
        <taxon>Chordata</taxon>
        <taxon>Craniata</taxon>
        <taxon>Vertebrata</taxon>
        <taxon>Euteleostomi</taxon>
        <taxon>Amphibia</taxon>
        <taxon>Batrachia</taxon>
        <taxon>Caudata</taxon>
        <taxon>Salamandroidea</taxon>
        <taxon>Salamandridae</taxon>
        <taxon>Pleurodelinae</taxon>
        <taxon>Pleurodeles</taxon>
    </lineage>
</organism>
<reference evidence="2" key="1">
    <citation type="journal article" date="2022" name="bioRxiv">
        <title>Sequencing and chromosome-scale assembly of the giantPleurodeles waltlgenome.</title>
        <authorList>
            <person name="Brown T."/>
            <person name="Elewa A."/>
            <person name="Iarovenko S."/>
            <person name="Subramanian E."/>
            <person name="Araus A.J."/>
            <person name="Petzold A."/>
            <person name="Susuki M."/>
            <person name="Suzuki K.-i.T."/>
            <person name="Hayashi T."/>
            <person name="Toyoda A."/>
            <person name="Oliveira C."/>
            <person name="Osipova E."/>
            <person name="Leigh N.D."/>
            <person name="Simon A."/>
            <person name="Yun M.H."/>
        </authorList>
    </citation>
    <scope>NUCLEOTIDE SEQUENCE</scope>
    <source>
        <strain evidence="2">20211129_DDA</strain>
        <tissue evidence="2">Liver</tissue>
    </source>
</reference>
<evidence type="ECO:0000256" key="1">
    <source>
        <dbReference type="SAM" id="MobiDB-lite"/>
    </source>
</evidence>
<sequence>MPGAQRPRMRVEPTEADPGRGTGAISGPLPLALAPAAPLSSDPESTSKEMRPGAGTLSGAEIGPTATAGGGGRRNGEERPITGITTGRGTGAGGPPS</sequence>
<dbReference type="EMBL" id="JANPWB010000011">
    <property type="protein sequence ID" value="KAJ1130294.1"/>
    <property type="molecule type" value="Genomic_DNA"/>
</dbReference>
<dbReference type="Proteomes" id="UP001066276">
    <property type="component" value="Chromosome 7"/>
</dbReference>
<gene>
    <name evidence="2" type="ORF">NDU88_008648</name>
</gene>
<feature type="compositionally biased region" description="Gly residues" evidence="1">
    <location>
        <begin position="86"/>
        <end position="97"/>
    </location>
</feature>